<reference evidence="2" key="1">
    <citation type="journal article" date="2019" name="Int. J. Syst. Evol. Microbiol.">
        <title>The Global Catalogue of Microorganisms (GCM) 10K type strain sequencing project: providing services to taxonomists for standard genome sequencing and annotation.</title>
        <authorList>
            <consortium name="The Broad Institute Genomics Platform"/>
            <consortium name="The Broad Institute Genome Sequencing Center for Infectious Disease"/>
            <person name="Wu L."/>
            <person name="Ma J."/>
        </authorList>
    </citation>
    <scope>NUCLEOTIDE SEQUENCE [LARGE SCALE GENOMIC DNA]</scope>
    <source>
        <strain evidence="2">CCUG 54527</strain>
    </source>
</reference>
<dbReference type="RefSeq" id="WP_377732176.1">
    <property type="nucleotide sequence ID" value="NZ_JBHSRI010000002.1"/>
</dbReference>
<accession>A0ABW1L4U1</accession>
<comment type="caution">
    <text evidence="1">The sequence shown here is derived from an EMBL/GenBank/DDBJ whole genome shotgun (WGS) entry which is preliminary data.</text>
</comment>
<keyword evidence="2" id="KW-1185">Reference proteome</keyword>
<proteinExistence type="predicted"/>
<name>A0ABW1L4U1_9BACL</name>
<sequence>MEKSMLLFLDPKERKHISKQKQIENSFLLINERVIAIEELRDYCNDCFEPLSYHEKYDTCYCEPCNAWREEDCTDPTCEYCRMRPERPL</sequence>
<evidence type="ECO:0000313" key="2">
    <source>
        <dbReference type="Proteomes" id="UP001596170"/>
    </source>
</evidence>
<protein>
    <submittedName>
        <fullName evidence="1">Uncharacterized protein</fullName>
    </submittedName>
</protein>
<organism evidence="1 2">
    <name type="scientific">Paenisporosarcina macmurdoensis</name>
    <dbReference type="NCBI Taxonomy" id="212659"/>
    <lineage>
        <taxon>Bacteria</taxon>
        <taxon>Bacillati</taxon>
        <taxon>Bacillota</taxon>
        <taxon>Bacilli</taxon>
        <taxon>Bacillales</taxon>
        <taxon>Caryophanaceae</taxon>
        <taxon>Paenisporosarcina</taxon>
    </lineage>
</organism>
<dbReference type="EMBL" id="JBHSRI010000002">
    <property type="protein sequence ID" value="MFC6038172.1"/>
    <property type="molecule type" value="Genomic_DNA"/>
</dbReference>
<gene>
    <name evidence="1" type="ORF">ACFPYN_01780</name>
</gene>
<dbReference type="Proteomes" id="UP001596170">
    <property type="component" value="Unassembled WGS sequence"/>
</dbReference>
<evidence type="ECO:0000313" key="1">
    <source>
        <dbReference type="EMBL" id="MFC6038172.1"/>
    </source>
</evidence>